<keyword evidence="5" id="KW-0804">Transcription</keyword>
<dbReference type="InterPro" id="IPR000524">
    <property type="entry name" value="Tscrpt_reg_HTH_GntR"/>
</dbReference>
<dbReference type="GO" id="GO:0030170">
    <property type="term" value="F:pyridoxal phosphate binding"/>
    <property type="evidence" value="ECO:0007669"/>
    <property type="project" value="InterPro"/>
</dbReference>
<evidence type="ECO:0000256" key="1">
    <source>
        <dbReference type="ARBA" id="ARBA00005384"/>
    </source>
</evidence>
<name>A0A7W7Q9C6_9PSEU</name>
<dbReference type="InterPro" id="IPR036388">
    <property type="entry name" value="WH-like_DNA-bd_sf"/>
</dbReference>
<feature type="domain" description="HTH gntR-type" evidence="6">
    <location>
        <begin position="11"/>
        <end position="79"/>
    </location>
</feature>
<comment type="caution">
    <text evidence="7">The sequence shown here is derived from an EMBL/GenBank/DDBJ whole genome shotgun (WGS) entry which is preliminary data.</text>
</comment>
<dbReference type="Pfam" id="PF00392">
    <property type="entry name" value="GntR"/>
    <property type="match status" value="1"/>
</dbReference>
<dbReference type="GO" id="GO:0003677">
    <property type="term" value="F:DNA binding"/>
    <property type="evidence" value="ECO:0007669"/>
    <property type="project" value="UniProtKB-KW"/>
</dbReference>
<dbReference type="Proteomes" id="UP000520767">
    <property type="component" value="Unassembled WGS sequence"/>
</dbReference>
<dbReference type="Pfam" id="PF00155">
    <property type="entry name" value="Aminotran_1_2"/>
    <property type="match status" value="1"/>
</dbReference>
<dbReference type="SUPFAM" id="SSF46785">
    <property type="entry name" value="Winged helix' DNA-binding domain"/>
    <property type="match status" value="1"/>
</dbReference>
<keyword evidence="3" id="KW-0805">Transcription regulation</keyword>
<comment type="similarity">
    <text evidence="1">In the C-terminal section; belongs to the class-I pyridoxal-phosphate-dependent aminotransferase family.</text>
</comment>
<accession>A0A7W7Q9C6</accession>
<organism evidence="7 8">
    <name type="scientific">Actinophytocola algeriensis</name>
    <dbReference type="NCBI Taxonomy" id="1768010"/>
    <lineage>
        <taxon>Bacteria</taxon>
        <taxon>Bacillati</taxon>
        <taxon>Actinomycetota</taxon>
        <taxon>Actinomycetes</taxon>
        <taxon>Pseudonocardiales</taxon>
        <taxon>Pseudonocardiaceae</taxon>
    </lineage>
</organism>
<evidence type="ECO:0000256" key="4">
    <source>
        <dbReference type="ARBA" id="ARBA00023125"/>
    </source>
</evidence>
<evidence type="ECO:0000256" key="5">
    <source>
        <dbReference type="ARBA" id="ARBA00023163"/>
    </source>
</evidence>
<dbReference type="InterPro" id="IPR036390">
    <property type="entry name" value="WH_DNA-bd_sf"/>
</dbReference>
<keyword evidence="7" id="KW-0032">Aminotransferase</keyword>
<gene>
    <name evidence="7" type="ORF">FHR82_005531</name>
</gene>
<dbReference type="CDD" id="cd00609">
    <property type="entry name" value="AAT_like"/>
    <property type="match status" value="1"/>
</dbReference>
<dbReference type="InterPro" id="IPR004839">
    <property type="entry name" value="Aminotransferase_I/II_large"/>
</dbReference>
<dbReference type="EMBL" id="JACHJQ010000005">
    <property type="protein sequence ID" value="MBB4909278.1"/>
    <property type="molecule type" value="Genomic_DNA"/>
</dbReference>
<keyword evidence="4" id="KW-0238">DNA-binding</keyword>
<dbReference type="AlphaFoldDB" id="A0A7W7Q9C6"/>
<evidence type="ECO:0000313" key="7">
    <source>
        <dbReference type="EMBL" id="MBB4909278.1"/>
    </source>
</evidence>
<protein>
    <submittedName>
        <fullName evidence="7">GntR family transcriptional regulator/MocR family aminotransferase</fullName>
    </submittedName>
</protein>
<keyword evidence="7" id="KW-0808">Transferase</keyword>
<dbReference type="PRINTS" id="PR00035">
    <property type="entry name" value="HTHGNTR"/>
</dbReference>
<dbReference type="InterPro" id="IPR015424">
    <property type="entry name" value="PyrdxlP-dep_Trfase"/>
</dbReference>
<keyword evidence="2" id="KW-0663">Pyridoxal phosphate</keyword>
<dbReference type="GO" id="GO:0008483">
    <property type="term" value="F:transaminase activity"/>
    <property type="evidence" value="ECO:0007669"/>
    <property type="project" value="UniProtKB-KW"/>
</dbReference>
<dbReference type="SMART" id="SM00345">
    <property type="entry name" value="HTH_GNTR"/>
    <property type="match status" value="1"/>
</dbReference>
<dbReference type="SUPFAM" id="SSF53383">
    <property type="entry name" value="PLP-dependent transferases"/>
    <property type="match status" value="1"/>
</dbReference>
<evidence type="ECO:0000259" key="6">
    <source>
        <dbReference type="PROSITE" id="PS50949"/>
    </source>
</evidence>
<evidence type="ECO:0000313" key="8">
    <source>
        <dbReference type="Proteomes" id="UP000520767"/>
    </source>
</evidence>
<dbReference type="GO" id="GO:0003700">
    <property type="term" value="F:DNA-binding transcription factor activity"/>
    <property type="evidence" value="ECO:0007669"/>
    <property type="project" value="InterPro"/>
</dbReference>
<dbReference type="InterPro" id="IPR051446">
    <property type="entry name" value="HTH_trans_reg/aminotransferase"/>
</dbReference>
<evidence type="ECO:0000256" key="3">
    <source>
        <dbReference type="ARBA" id="ARBA00023015"/>
    </source>
</evidence>
<dbReference type="Gene3D" id="1.10.10.10">
    <property type="entry name" value="Winged helix-like DNA-binding domain superfamily/Winged helix DNA-binding domain"/>
    <property type="match status" value="1"/>
</dbReference>
<dbReference type="InterPro" id="IPR015421">
    <property type="entry name" value="PyrdxlP-dep_Trfase_major"/>
</dbReference>
<dbReference type="PANTHER" id="PTHR46577">
    <property type="entry name" value="HTH-TYPE TRANSCRIPTIONAL REGULATORY PROTEIN GABR"/>
    <property type="match status" value="1"/>
</dbReference>
<evidence type="ECO:0000256" key="2">
    <source>
        <dbReference type="ARBA" id="ARBA00022898"/>
    </source>
</evidence>
<dbReference type="Gene3D" id="3.40.640.10">
    <property type="entry name" value="Type I PLP-dependent aspartate aminotransferase-like (Major domain)"/>
    <property type="match status" value="1"/>
</dbReference>
<dbReference type="PANTHER" id="PTHR46577:SF1">
    <property type="entry name" value="HTH-TYPE TRANSCRIPTIONAL REGULATORY PROTEIN GABR"/>
    <property type="match status" value="1"/>
</dbReference>
<dbReference type="PROSITE" id="PS50949">
    <property type="entry name" value="HTH_GNTR"/>
    <property type="match status" value="1"/>
</dbReference>
<proteinExistence type="inferred from homology"/>
<keyword evidence="8" id="KW-1185">Reference proteome</keyword>
<dbReference type="CDD" id="cd07377">
    <property type="entry name" value="WHTH_GntR"/>
    <property type="match status" value="1"/>
</dbReference>
<dbReference type="RefSeq" id="WP_184813298.1">
    <property type="nucleotide sequence ID" value="NZ_JACHJQ010000005.1"/>
</dbReference>
<reference evidence="7 8" key="1">
    <citation type="submission" date="2020-08" db="EMBL/GenBank/DDBJ databases">
        <title>Genomic Encyclopedia of Type Strains, Phase III (KMG-III): the genomes of soil and plant-associated and newly described type strains.</title>
        <authorList>
            <person name="Whitman W."/>
        </authorList>
    </citation>
    <scope>NUCLEOTIDE SEQUENCE [LARGE SCALE GENOMIC DNA]</scope>
    <source>
        <strain evidence="7 8">CECT 8960</strain>
    </source>
</reference>
<sequence length="470" mass="51013">MEFHVSLAGRGDLSARIYRQLHDAVIDGRLRSGEKLPPTRELARQLAVSRNTVALAYERLTAEGFLVGRVGAGTFVCATPPALRAEHATRAGAVPPRPVWRDLAVPPVRDAPPPAYDFRVGVPDVRRFPMAAWRSQVARQLRDVPVEETLYGDPAGHAGLRSEIARHIGLSRSVRVPAEQVLVTSGTQQALDLVARVLLAPGDRVAVEEPGYAPARELFASHGARVTGVPVDAEGVVVHELPDDTRLVYTTPSHQFPLGPPMSLGRRTALLEWARDVGAVVVEDDYDSEFRFADRPLESLHSLDRGDRVLYVGSFSKTMLPMLRLGFVVAPPSLFAALRSAKRLADLQTETTTQGAMAGFMADGLFVRHLRRATREYAARRALILAVLRRDFADRLEVVPSTAGLHLAVWPAGEVDVTELVTRAAAAGVGVADLAEYHGFGPGRPGLALGYGLIEHDRIDEGLRVLGEVL</sequence>